<evidence type="ECO:0000313" key="2">
    <source>
        <dbReference type="EMBL" id="KAF4949740.1"/>
    </source>
</evidence>
<name>A0A8H4T1S3_9HYPO</name>
<dbReference type="Proteomes" id="UP000604273">
    <property type="component" value="Unassembled WGS sequence"/>
</dbReference>
<gene>
    <name evidence="2" type="ORF">FGADI_8678</name>
</gene>
<evidence type="ECO:0000259" key="1">
    <source>
        <dbReference type="Pfam" id="PF00557"/>
    </source>
</evidence>
<dbReference type="EMBL" id="JABFAI010000231">
    <property type="protein sequence ID" value="KAF4949740.1"/>
    <property type="molecule type" value="Genomic_DNA"/>
</dbReference>
<reference evidence="2" key="1">
    <citation type="journal article" date="2020" name="BMC Genomics">
        <title>Correction to: Identification and distribution of gene clusters required for synthesis of sphingolipid metabolism inhibitors in diverse species of the filamentous fungus Fusarium.</title>
        <authorList>
            <person name="Kim H.S."/>
            <person name="Lohmar J.M."/>
            <person name="Busman M."/>
            <person name="Brown D.W."/>
            <person name="Naumann T.A."/>
            <person name="Divon H.H."/>
            <person name="Lysoe E."/>
            <person name="Uhlig S."/>
            <person name="Proctor R.H."/>
        </authorList>
    </citation>
    <scope>NUCLEOTIDE SEQUENCE</scope>
    <source>
        <strain evidence="2">NRRL 45417</strain>
    </source>
</reference>
<comment type="caution">
    <text evidence="2">The sequence shown here is derived from an EMBL/GenBank/DDBJ whole genome shotgun (WGS) entry which is preliminary data.</text>
</comment>
<accession>A0A8H4T1S3</accession>
<dbReference type="InterPro" id="IPR036005">
    <property type="entry name" value="Creatinase/aminopeptidase-like"/>
</dbReference>
<sequence>MQVFTARNPPTRYLLLTETRSIMFEFSGCLHLARSYETVDKVCTAKSVTFSSSGPNVHDKERKWAQETADLVENLIRKRNATLGLERIYANVAHALNHAQICNWAERRLCRDSTHQRWATDKPLVPGVSSYVIQRNNLVALDTDVVGCHGYYSDFSRTFYAGPDPPTDEGKELCGTALAQLNHNMSILRPGLTFREYTDLALGIPEQY</sequence>
<evidence type="ECO:0000313" key="3">
    <source>
        <dbReference type="Proteomes" id="UP000604273"/>
    </source>
</evidence>
<feature type="domain" description="Peptidase M24" evidence="1">
    <location>
        <begin position="123"/>
        <end position="204"/>
    </location>
</feature>
<proteinExistence type="predicted"/>
<protein>
    <recommendedName>
        <fullName evidence="1">Peptidase M24 domain-containing protein</fullName>
    </recommendedName>
</protein>
<keyword evidence="3" id="KW-1185">Reference proteome</keyword>
<dbReference type="AlphaFoldDB" id="A0A8H4T1S3"/>
<dbReference type="Pfam" id="PF00557">
    <property type="entry name" value="Peptidase_M24"/>
    <property type="match status" value="1"/>
</dbReference>
<organism evidence="2 3">
    <name type="scientific">Fusarium gaditjirri</name>
    <dbReference type="NCBI Taxonomy" id="282569"/>
    <lineage>
        <taxon>Eukaryota</taxon>
        <taxon>Fungi</taxon>
        <taxon>Dikarya</taxon>
        <taxon>Ascomycota</taxon>
        <taxon>Pezizomycotina</taxon>
        <taxon>Sordariomycetes</taxon>
        <taxon>Hypocreomycetidae</taxon>
        <taxon>Hypocreales</taxon>
        <taxon>Nectriaceae</taxon>
        <taxon>Fusarium</taxon>
        <taxon>Fusarium nisikadoi species complex</taxon>
    </lineage>
</organism>
<dbReference type="OrthoDB" id="9995434at2759"/>
<dbReference type="InterPro" id="IPR000994">
    <property type="entry name" value="Pept_M24"/>
</dbReference>
<dbReference type="SUPFAM" id="SSF55920">
    <property type="entry name" value="Creatinase/aminopeptidase"/>
    <property type="match status" value="1"/>
</dbReference>
<dbReference type="InterPro" id="IPR029149">
    <property type="entry name" value="Creatin/AminoP/Spt16_N"/>
</dbReference>
<reference evidence="2" key="2">
    <citation type="submission" date="2020-05" db="EMBL/GenBank/DDBJ databases">
        <authorList>
            <person name="Kim H.-S."/>
            <person name="Proctor R.H."/>
            <person name="Brown D.W."/>
        </authorList>
    </citation>
    <scope>NUCLEOTIDE SEQUENCE</scope>
    <source>
        <strain evidence="2">NRRL 45417</strain>
    </source>
</reference>
<dbReference type="Gene3D" id="3.40.350.10">
    <property type="entry name" value="Creatinase/prolidase N-terminal domain"/>
    <property type="match status" value="1"/>
</dbReference>